<feature type="coiled-coil region" evidence="6">
    <location>
        <begin position="3356"/>
        <end position="3394"/>
    </location>
</feature>
<evidence type="ECO:0000256" key="6">
    <source>
        <dbReference type="SAM" id="Coils"/>
    </source>
</evidence>
<dbReference type="NCBIfam" id="TIGR01168">
    <property type="entry name" value="YSIRK_signal"/>
    <property type="match status" value="1"/>
</dbReference>
<feature type="coiled-coil region" evidence="6">
    <location>
        <begin position="1948"/>
        <end position="1994"/>
    </location>
</feature>
<feature type="compositionally biased region" description="Low complexity" evidence="7">
    <location>
        <begin position="194"/>
        <end position="217"/>
    </location>
</feature>
<dbReference type="InterPro" id="IPR011439">
    <property type="entry name" value="DUF1542"/>
</dbReference>
<feature type="region of interest" description="Disordered" evidence="7">
    <location>
        <begin position="957"/>
        <end position="980"/>
    </location>
</feature>
<dbReference type="Pfam" id="PF07564">
    <property type="entry name" value="DUF1542"/>
    <property type="match status" value="39"/>
</dbReference>
<dbReference type="RefSeq" id="WP_126501943.1">
    <property type="nucleotide sequence ID" value="NZ_AP018586.1"/>
</dbReference>
<feature type="compositionally biased region" description="Polar residues" evidence="7">
    <location>
        <begin position="1026"/>
        <end position="1047"/>
    </location>
</feature>
<evidence type="ECO:0000256" key="5">
    <source>
        <dbReference type="ARBA" id="ARBA00023088"/>
    </source>
</evidence>
<feature type="compositionally biased region" description="Basic and acidic residues" evidence="7">
    <location>
        <begin position="175"/>
        <end position="184"/>
    </location>
</feature>
<keyword evidence="2" id="KW-0134">Cell wall</keyword>
<dbReference type="InterPro" id="IPR005877">
    <property type="entry name" value="YSIRK_signal_dom"/>
</dbReference>
<dbReference type="NCBIfam" id="TIGR04263">
    <property type="entry name" value="SasC_Mrp_aggreg"/>
    <property type="match status" value="1"/>
</dbReference>
<evidence type="ECO:0000256" key="4">
    <source>
        <dbReference type="ARBA" id="ARBA00022729"/>
    </source>
</evidence>
<dbReference type="Pfam" id="PF04650">
    <property type="entry name" value="YSIRK_signal"/>
    <property type="match status" value="1"/>
</dbReference>
<keyword evidence="11" id="KW-1185">Reference proteome</keyword>
<evidence type="ECO:0000256" key="8">
    <source>
        <dbReference type="SAM" id="SignalP"/>
    </source>
</evidence>
<feature type="coiled-coil region" evidence="6">
    <location>
        <begin position="801"/>
        <end position="835"/>
    </location>
</feature>
<evidence type="ECO:0000259" key="9">
    <source>
        <dbReference type="PROSITE" id="PS50847"/>
    </source>
</evidence>
<sequence length="3703" mass="405315">MNLFRKQKFSIRKFNIGIFSALIATVTFLAHPGQASAAELDSTQSNNPEGATLDETAQPSQDPNVNPQANNEIDQSNVNQATDNQLPNNAQDNAQAQSNDTEQTQSQSQNANNEINQSNKENNASNANTLPTNENSENDIHVDKSTQHHIEAKSETKSKKDVKNTSQPITPDAKAVIEESDIPKKRSRRAVEGNNASDVNTVTNNTDPNSSNTGPNSLNTVLTFDDLGIKTSTNRVRPEVKVLNSLSGFTMVNGGQVGLLNSVLERTGVFDTGEAKNYQAVDNVVALGRIHGNDPNDHGGFNGIEKEFTVNPNSEVIFEFNTMTARNYKGGTNLVVRNAENNQEIATADIQGGGVWRLFKIPENVNRIKVQFLPNNDIQTNYQRILQLQDGYRYYSFIDTIGVYSGSHLYVKSRQVNKNVKNSKEFEINTRIENNGNFAVSLNRNELTYTVTLPENFEYVENSTEASFLNGNVPNTTITPLSVNFDRQNRTLTFTSNGLTSKGSNTREARFLPNKILNIRYKLRPVNIETPREVTFNESLKYKTYAEIYVNTNDNTVIAQQSPFSLNVIMNKDNLEEQVNKEIIPSNYTWASYTKYNKLKETAQTVLDEENQNVPFDQRYSQSRIDNLLHELQTTLINRVNATHEINHKAQEMSDSAENNTELTSEEREALLEQIDNHKSEISNDIDDQTTDQGVEQVKNEGLTTLEGDVGQPVVKPNARNEINNKVTEQKNLINQNNEATQEEKNEAVTQVDTHSADALRKISEADSNDQVNNAKDEGLRLINSDVPQPQQKAQARAVINQKVQEKINEINGNAQATRDEKDAAIGNVNQAKDQALQNINNADTNGNVTSAKNTGVNAIEQLTVTPVKKQSAIDEIKAKAQQQKQAIQQNNEATNEEKATAENSVDQAVTTATANINRANTNAEVDQAQSNGDNAIVAINPATKVKQDARQTIEAKAQAQQEQINSNNKATTEEKEEALNKVNTHKQNALSNINNAHSNQEVQTAQQNGVNAINQDQPEALKKPQATSELNQNAQTKKQDINQTPDATDEEKLAANNQVDQALTDGIQQINNANGNNDVDNAKNNATQVINNVTVDVQKKPQAKQALSAKATEKLNAINADNEGTNEEKATAIQNVTDAKNNADNQISQATSNHDVDVAKNGGITNISSIRPVYTKKQQARAQINDKFNAKEAEINNTPNATQEEKNEAITRLTQSKDNALQQINQAQSNDNVDAAQTGGIQALDNVNANVVKKQQAKESIRNTAEQRKQAIQNNDDATNEEKEVANQLVDAAINKVNTNIDNANTNDQVDNAVNVGTQNINAITPATTVKTNAKNEIDSQSDNKKVKNEKATDATDEEIQEANRKVDEAQAEAKTNIQIASANDLVNEAKSNGINKINAITPATTVKTDARKAIQDKAFEQIELIKATPDATNEEKQAAIAKVNSELAKAQEQINSEHTTQRVNDAKTNAVSTIGQITAQPIEKQAARDAINQKANEQTTSINANNNATDEEKAEANTRVNDAKQTALNAIDNATTSHDVSTAKSNGTTSIGNVVPSTNTKTNAKNDIDTALNKQIETINAHNTATTEEKEAAVQIANQKATEAKTNIQNAHNNEGVNQAKTNGIDQLNNVEPNAIQKDEAKQAIQDKKNAQNNIIDATTNATDEEKEAAKVKVTEAGQLGDSKVDQAQTNQQVTNAKTETVDNINNIRPIVVKKPTANNEIDAKFEEVKQAINATPNATTDEKNEAIQRLTAKKEEIKNQISQDTKNNQVEQHKVNGLQELGNIHVNPVKKSEAIQAVEEKVNSQNGLITNNNDATDEEKASAKQLVEAAKNKAVTNINESQTNAQVDNAKDSGMNEISAIQPATTIKSDAKTAIDQKAQQQSTIIDGNNDATDEEKTEAKNLVEAAKTEAKGNITSQHTTSEVNDAKVAGMEKINTIQPATTVKTNAKQDLQRKANEQKEQINQTPDATEEEKQEAISRVNTALAEATQKINQAHSTNDVNLAKDEGINTINGIHPTVAKKQNAINELTQKASEQKTLISHNNDSTDDEKNDAKQLVDAKLAEEIQNINNSTRDAQVDAVKDRAINEINAINAQAHKRQDAINALTAQAESKKADIRNNKDATTEEKNTAIQSIDAALTQARNNINGAQTNATVDEKLEEAKQSLQQIEVTPQTKPNAKAEITNAVNKQREAINSNQNATTEEKEAALHQLNQEASIANNNIQEALADQNVADAKNNSLTAIANVQPILVKKPAANDVINKKVSEQTELINNNQDATTEEKQAALTKLDTVKNTALENINQAHSNEDVQNAENAGVAEISKIVPETTVKQNAKQEIEQSAQNQVDIINGNPNATIEEKTEAINKVNTAKAEAIKNITNATTTQLVQDARDNGNNTITQIEPETAVKTNAIQAIATAAKDKNNLIDQTANATAEEMEEANNKVDRLQEEADANVTKANTTDEVNNIKAQALQNINAVQPEVVKKQNAKNELNQYVEKQKQVIESTPEATKEEKDEAKKLLNNESASATGAINNAYHNSEVETALNDAKPKIEAIVPKVRKKRSALDELQASADNQIQNINQNTEATVEERNEALAKVNTALEEAKANINNAQTNDEVDNLKATNTQKIEQIQPVTEVRANARKALNEKAQEQNVAIDNNPNATIEEKIAAKELVKQELETAKYRVNHANTNQDVQDVVTSDSNTIAQIQPATKIKDDAKADVNAENAKKQQEIANNNEATTEEKDVAQQQLNQVTNNANQAILDAPDTNQVNVEKNKGVNSIRDINPQIVKKPTAKAEFDKVAKTKKEEINQIPNATTDETHQSLNQLNQVVQEAKNQVDQAQTNAQVDQAQQDGVNKITNLRPVVAKKQSAIDEINQAKQNRIDEINQAFSATDEEKETAKQFINDEAQKALSQINSANTNADVDTAKNSGLNTINQYTPDFSKKKNATLKLYDVVDAQEAIINAFPDATEDEKQDAINKVEALLLDAKKQIAHAENNKQVDDIYNEASNQIKAILPDVITKSNARDVLKSLANQLIRTFEHTPDVTDEERNDAISHVKEQLNAVLGAIDKDTRDVQVAQEKIFGLNDLNSIVINVIQKPTARKAVNKKAEEINASINNTPNATDEEKQVALDKVTSIVNDANDRIRNAKADSEVLTAKTEAITLLSAVSPVVEAKPSALSEIQQQATNQKAQINQNSEATKEEKEAAIQLVDQYVKQGEDRLDVATKNQQVQEIKDDIKEKISNVTPLVKVKPEALKQILAKLDNQRDLINNNAEATDEEKAAAIDKIVEASTKFATTIDNATTNESVENAKNQSIEEIAMILPEVSKKPQAKLELKQKADEIRATINSNNDATTEEKNAAINTLDELLAKANEAIQNAQTNAEVDKAKELALPDIQAVKVLAVVKPQAKNQIQAIFDRKQSKFETNKEATKEEKQKALDELLSAIKSINNSIQNAHTNAEVTESLNDGIAKLDAIEITARKKALANTYLQGLSDEKIHEIESDNDATIEEKQVFTSKVKALLNRIQLQIAEAETNEDVDNSVKNFKIELNKLDLKAHKKLAAKQRIQQKANEIIQIIEANNNASAQAKLAAKALVSKILDDAYEEINEANHDATVDEIVKKAIEKLNAVKVKEDLNVSNEPSKDTSNCDSETNTTQETVDQLPDTGDSNDSAPLAGAALISGLALLAARKSKKDKNA</sequence>
<dbReference type="NCBIfam" id="TIGR01167">
    <property type="entry name" value="LPXTG_anchor"/>
    <property type="match status" value="1"/>
</dbReference>
<feature type="coiled-coil region" evidence="6">
    <location>
        <begin position="3426"/>
        <end position="3457"/>
    </location>
</feature>
<dbReference type="InterPro" id="IPR019931">
    <property type="entry name" value="LPXTG_anchor"/>
</dbReference>
<dbReference type="GeneID" id="58050906"/>
<evidence type="ECO:0000256" key="1">
    <source>
        <dbReference type="ARBA" id="ARBA00004168"/>
    </source>
</evidence>
<evidence type="ECO:0000256" key="7">
    <source>
        <dbReference type="SAM" id="MobiDB-lite"/>
    </source>
</evidence>
<feature type="region of interest" description="Disordered" evidence="7">
    <location>
        <begin position="1337"/>
        <end position="1358"/>
    </location>
</feature>
<feature type="coiled-coil region" evidence="6">
    <location>
        <begin position="874"/>
        <end position="905"/>
    </location>
</feature>
<feature type="compositionally biased region" description="Basic and acidic residues" evidence="7">
    <location>
        <begin position="1337"/>
        <end position="1355"/>
    </location>
</feature>
<feature type="chain" id="PRO_5046454075" evidence="8">
    <location>
        <begin position="38"/>
        <end position="3703"/>
    </location>
</feature>
<feature type="region of interest" description="Disordered" evidence="7">
    <location>
        <begin position="1023"/>
        <end position="1051"/>
    </location>
</feature>
<feature type="region of interest" description="Disordered" evidence="7">
    <location>
        <begin position="1539"/>
        <end position="1560"/>
    </location>
</feature>
<evidence type="ECO:0000313" key="11">
    <source>
        <dbReference type="Proteomes" id="UP000274772"/>
    </source>
</evidence>
<feature type="coiled-coil region" evidence="6">
    <location>
        <begin position="3136"/>
        <end position="3163"/>
    </location>
</feature>
<evidence type="ECO:0000256" key="2">
    <source>
        <dbReference type="ARBA" id="ARBA00022512"/>
    </source>
</evidence>
<name>A0ABN5W2Y4_9STAP</name>
<feature type="coiled-coil region" evidence="6">
    <location>
        <begin position="2432"/>
        <end position="2459"/>
    </location>
</feature>
<feature type="coiled-coil region" evidence="6">
    <location>
        <begin position="2821"/>
        <end position="2855"/>
    </location>
</feature>
<proteinExistence type="predicted"/>
<feature type="compositionally biased region" description="Polar residues" evidence="7">
    <location>
        <begin position="3642"/>
        <end position="3665"/>
    </location>
</feature>
<dbReference type="Proteomes" id="UP000274772">
    <property type="component" value="Chromosome"/>
</dbReference>
<feature type="coiled-coil region" evidence="6">
    <location>
        <begin position="2110"/>
        <end position="2232"/>
    </location>
</feature>
<feature type="region of interest" description="Disordered" evidence="7">
    <location>
        <begin position="39"/>
        <end position="218"/>
    </location>
</feature>
<feature type="region of interest" description="Disordered" evidence="7">
    <location>
        <begin position="3640"/>
        <end position="3679"/>
    </location>
</feature>
<feature type="coiled-coil region" evidence="6">
    <location>
        <begin position="1596"/>
        <end position="1670"/>
    </location>
</feature>
<feature type="compositionally biased region" description="Polar residues" evidence="7">
    <location>
        <begin position="41"/>
        <end position="82"/>
    </location>
</feature>
<dbReference type="EMBL" id="AP018586">
    <property type="protein sequence ID" value="BBD92206.1"/>
    <property type="molecule type" value="Genomic_DNA"/>
</dbReference>
<evidence type="ECO:0000313" key="10">
    <source>
        <dbReference type="EMBL" id="BBD92206.1"/>
    </source>
</evidence>
<organism evidence="10 11">
    <name type="scientific">Staphylococcus caprae</name>
    <dbReference type="NCBI Taxonomy" id="29380"/>
    <lineage>
        <taxon>Bacteria</taxon>
        <taxon>Bacillati</taxon>
        <taxon>Bacillota</taxon>
        <taxon>Bacilli</taxon>
        <taxon>Bacillales</taxon>
        <taxon>Staphylococcaceae</taxon>
        <taxon>Staphylococcus</taxon>
    </lineage>
</organism>
<feature type="compositionally biased region" description="Low complexity" evidence="7">
    <location>
        <begin position="83"/>
        <end position="124"/>
    </location>
</feature>
<keyword evidence="5" id="KW-0572">Peptidoglycan-anchor</keyword>
<feature type="coiled-coil region" evidence="6">
    <location>
        <begin position="1109"/>
        <end position="1154"/>
    </location>
</feature>
<accession>A0ABN5W2Y4</accession>
<feature type="domain" description="Gram-positive cocci surface proteins LPxTG" evidence="9">
    <location>
        <begin position="3668"/>
        <end position="3703"/>
    </location>
</feature>
<dbReference type="InterPro" id="IPR026359">
    <property type="entry name" value="SasC/FmtB_aggreg_dom"/>
</dbReference>
<reference evidence="10 11" key="1">
    <citation type="submission" date="2018-05" db="EMBL/GenBank/DDBJ databases">
        <title>Complete genome sequencing of three human clinical isolates of Staphylococcus caprae reveals virulence factors similar to those of S. epidermidis and S. capitis.</title>
        <authorList>
            <person name="Watanabe S."/>
            <person name="Cui L."/>
        </authorList>
    </citation>
    <scope>NUCLEOTIDE SEQUENCE [LARGE SCALE GENOMIC DNA]</scope>
    <source>
        <strain evidence="10 11">JMUB590</strain>
    </source>
</reference>
<feature type="coiled-coil region" evidence="6">
    <location>
        <begin position="723"/>
        <end position="751"/>
    </location>
</feature>
<gene>
    <name evidence="10" type="primary">sesA</name>
    <name evidence="10" type="ORF">JMUB590_1148</name>
</gene>
<keyword evidence="4 8" id="KW-0732">Signal</keyword>
<feature type="coiled-coil region" evidence="6">
    <location>
        <begin position="1743"/>
        <end position="1770"/>
    </location>
</feature>
<feature type="coiled-coil region" evidence="6">
    <location>
        <begin position="2561"/>
        <end position="2633"/>
    </location>
</feature>
<evidence type="ECO:0000256" key="3">
    <source>
        <dbReference type="ARBA" id="ARBA00022525"/>
    </source>
</evidence>
<keyword evidence="3" id="KW-0964">Secreted</keyword>
<feature type="coiled-coil region" evidence="6">
    <location>
        <begin position="2722"/>
        <end position="2767"/>
    </location>
</feature>
<feature type="coiled-coil region" evidence="6">
    <location>
        <begin position="1435"/>
        <end position="1462"/>
    </location>
</feature>
<feature type="compositionally biased region" description="Basic and acidic residues" evidence="7">
    <location>
        <begin position="138"/>
        <end position="163"/>
    </location>
</feature>
<feature type="compositionally biased region" description="Polar residues" evidence="7">
    <location>
        <begin position="125"/>
        <end position="135"/>
    </location>
</feature>
<protein>
    <submittedName>
        <fullName evidence="10">SesA-like protein</fullName>
    </submittedName>
</protein>
<feature type="signal peptide" evidence="8">
    <location>
        <begin position="1"/>
        <end position="37"/>
    </location>
</feature>
<comment type="subcellular location">
    <subcellularLocation>
        <location evidence="1">Secreted</location>
        <location evidence="1">Cell wall</location>
        <topology evidence="1">Peptidoglycan-anchor</topology>
    </subcellularLocation>
</comment>
<dbReference type="PROSITE" id="PS50847">
    <property type="entry name" value="GRAM_POS_ANCHORING"/>
    <property type="match status" value="1"/>
</dbReference>
<keyword evidence="6" id="KW-0175">Coiled coil</keyword>
<feature type="coiled-coil region" evidence="6">
    <location>
        <begin position="1255"/>
        <end position="1289"/>
    </location>
</feature>